<organism evidence="1 2">
    <name type="scientific">Mycoplana azooxidifex</name>
    <dbReference type="NCBI Taxonomy" id="1636188"/>
    <lineage>
        <taxon>Bacteria</taxon>
        <taxon>Pseudomonadati</taxon>
        <taxon>Pseudomonadota</taxon>
        <taxon>Alphaproteobacteria</taxon>
        <taxon>Hyphomicrobiales</taxon>
        <taxon>Rhizobiaceae</taxon>
        <taxon>Mycoplana</taxon>
    </lineage>
</organism>
<sequence>MTDRESNAYHCPEPEEALSPETIDGMVRLAIERARAGVVSDDPEAMAIREMVDLAVEKARAGRTA</sequence>
<protein>
    <submittedName>
        <fullName evidence="1">Uncharacterized protein</fullName>
    </submittedName>
</protein>
<dbReference type="RefSeq" id="WP_183806137.1">
    <property type="nucleotide sequence ID" value="NZ_JACIEE010000006.1"/>
</dbReference>
<keyword evidence="2" id="KW-1185">Reference proteome</keyword>
<dbReference type="Proteomes" id="UP000574761">
    <property type="component" value="Unassembled WGS sequence"/>
</dbReference>
<proteinExistence type="predicted"/>
<dbReference type="EMBL" id="JACIEE010000006">
    <property type="protein sequence ID" value="MBB3978056.1"/>
    <property type="molecule type" value="Genomic_DNA"/>
</dbReference>
<evidence type="ECO:0000313" key="1">
    <source>
        <dbReference type="EMBL" id="MBB3978056.1"/>
    </source>
</evidence>
<reference evidence="1 2" key="1">
    <citation type="submission" date="2020-08" db="EMBL/GenBank/DDBJ databases">
        <title>Genomic Encyclopedia of Type Strains, Phase IV (KMG-IV): sequencing the most valuable type-strain genomes for metagenomic binning, comparative biology and taxonomic classification.</title>
        <authorList>
            <person name="Goeker M."/>
        </authorList>
    </citation>
    <scope>NUCLEOTIDE SEQUENCE [LARGE SCALE GENOMIC DNA]</scope>
    <source>
        <strain evidence="1 2">DSM 100211</strain>
    </source>
</reference>
<name>A0A7W6DB85_9HYPH</name>
<comment type="caution">
    <text evidence="1">The sequence shown here is derived from an EMBL/GenBank/DDBJ whole genome shotgun (WGS) entry which is preliminary data.</text>
</comment>
<dbReference type="AlphaFoldDB" id="A0A7W6DB85"/>
<gene>
    <name evidence="1" type="ORF">GGQ64_003270</name>
</gene>
<evidence type="ECO:0000313" key="2">
    <source>
        <dbReference type="Proteomes" id="UP000574761"/>
    </source>
</evidence>
<accession>A0A7W6DB85</accession>